<keyword evidence="3" id="KW-1185">Reference proteome</keyword>
<feature type="domain" description="AAA+ ATPase" evidence="1">
    <location>
        <begin position="13"/>
        <end position="175"/>
    </location>
</feature>
<gene>
    <name evidence="2" type="ORF">PBI_BUZZLYSEYEAR_70</name>
</gene>
<accession>A0A088FQW6</accession>
<protein>
    <submittedName>
        <fullName evidence="2">AAA-ATPase</fullName>
    </submittedName>
</protein>
<dbReference type="SUPFAM" id="SSF52540">
    <property type="entry name" value="P-loop containing nucleoside triphosphate hydrolases"/>
    <property type="match status" value="1"/>
</dbReference>
<dbReference type="KEGG" id="vg:23679831"/>
<evidence type="ECO:0000313" key="3">
    <source>
        <dbReference type="Proteomes" id="UP000029340"/>
    </source>
</evidence>
<reference evidence="2 3" key="1">
    <citation type="submission" date="2014-08" db="EMBL/GenBank/DDBJ databases">
        <authorList>
            <person name="Brown E."/>
            <person name="Busser K."/>
            <person name="Coggins G."/>
            <person name="Colvin K."/>
            <person name="DeRiso A."/>
            <person name="Evans J."/>
            <person name="Filut J."/>
            <person name="Hong D."/>
            <person name="Keeton A."/>
            <person name="Lombard A."/>
            <person name="Martinez K."/>
            <person name="Neilson N."/>
            <person name="Schroeder A."/>
            <person name="Schulte T."/>
            <person name="Waidelich A."/>
            <person name="Welfley H."/>
            <person name="Breitenberger C.A."/>
            <person name="Daniels C.J."/>
            <person name="Ball S.L."/>
            <person name="Serrano M.G."/>
            <person name="Buck G."/>
            <person name="Lee V."/>
            <person name="Wang Y."/>
            <person name="Carvalho R."/>
            <person name="Voegtly L."/>
            <person name="Shi R."/>
            <person name="Duckworth R."/>
            <person name="Johnson A."/>
            <person name="Loviza R."/>
            <person name="Walstead R."/>
            <person name="Shah Z."/>
            <person name="Kiflezghi M."/>
            <person name="Wade K."/>
            <person name="Anders K.R."/>
            <person name="Braun M.A."/>
            <person name="Delesalle V.A."/>
            <person name="Hughes L.E."/>
            <person name="Ware V.C."/>
            <person name="Bradley K.W."/>
            <person name="Barker L.P."/>
            <person name="Asai D.J."/>
            <person name="Bowman C.A."/>
            <person name="Russell D.A."/>
            <person name="Pope W.H."/>
            <person name="Jacobs-Sera D."/>
            <person name="Hendrix R.W."/>
            <person name="Hatfull G.F."/>
        </authorList>
    </citation>
    <scope>NUCLEOTIDE SEQUENCE [LARGE SCALE GENOMIC DNA]</scope>
</reference>
<evidence type="ECO:0000313" key="2">
    <source>
        <dbReference type="EMBL" id="AIM50192.1"/>
    </source>
</evidence>
<name>A0A088FQW6_9CAUD</name>
<evidence type="ECO:0000259" key="1">
    <source>
        <dbReference type="SMART" id="SM00382"/>
    </source>
</evidence>
<dbReference type="Pfam" id="PF13479">
    <property type="entry name" value="AAA_24"/>
    <property type="match status" value="1"/>
</dbReference>
<dbReference type="SMART" id="SM00382">
    <property type="entry name" value="AAA"/>
    <property type="match status" value="1"/>
</dbReference>
<dbReference type="GeneID" id="23679831"/>
<proteinExistence type="predicted"/>
<dbReference type="OrthoDB" id="5587at10239"/>
<organism evidence="2 3">
    <name type="scientific">Mycobacterium phage BuzzLyseyear</name>
    <dbReference type="NCBI Taxonomy" id="1536598"/>
    <lineage>
        <taxon>Viruses</taxon>
        <taxon>Duplodnaviria</taxon>
        <taxon>Heunggongvirae</taxon>
        <taxon>Uroviricota</taxon>
        <taxon>Caudoviricetes</taxon>
        <taxon>Gracegardnervirinae</taxon>
        <taxon>Cheoctovirus</taxon>
        <taxon>Cheoctovirus buzzlyseyear</taxon>
    </lineage>
</organism>
<dbReference type="InterPro" id="IPR027417">
    <property type="entry name" value="P-loop_NTPase"/>
</dbReference>
<dbReference type="InterPro" id="IPR003593">
    <property type="entry name" value="AAA+_ATPase"/>
</dbReference>
<dbReference type="Proteomes" id="UP000029340">
    <property type="component" value="Segment"/>
</dbReference>
<dbReference type="Gene3D" id="3.40.50.300">
    <property type="entry name" value="P-loop containing nucleotide triphosphate hydrolases"/>
    <property type="match status" value="1"/>
</dbReference>
<dbReference type="RefSeq" id="YP_009125063.1">
    <property type="nucleotide sequence ID" value="NC_026593.1"/>
</dbReference>
<dbReference type="EMBL" id="KM347889">
    <property type="protein sequence ID" value="AIM50192.1"/>
    <property type="molecule type" value="Genomic_DNA"/>
</dbReference>
<sequence length="293" mass="32142">MSLSFKPATREASYARIALSGPSGSGKTYTALALGTALADKVAVIDTERGSASKYVGLNGWQFDTVQPDSFSPLSLVELLGLAAGGEYGCVIVDSLSHYWMGVDGMLEQADRHAVRGNTFAGWKEVRPDERRMIDALVSYPGHIIVTMRSKTEYVIEENERGKKTPRKVGMKPEQRDGIEYEFDVVGDLDHDNTLTVVKSRIHTLAKAVVPMPGEEFAHQIRDWLSDGARVPTVAEYRKQALAASTREELKALYDEVSGHKLTVAPTIDRDGNSTVLGDLITDLAREMKRAEA</sequence>